<proteinExistence type="inferred from homology"/>
<dbReference type="OrthoDB" id="1637350at2759"/>
<protein>
    <recommendedName>
        <fullName evidence="6">Pectate lyase domain-containing protein</fullName>
    </recommendedName>
</protein>
<accession>A0A2P5HSH5</accession>
<dbReference type="PANTHER" id="PTHR31683">
    <property type="entry name" value="PECTATE LYASE 18-RELATED"/>
    <property type="match status" value="1"/>
</dbReference>
<dbReference type="GO" id="GO:0030570">
    <property type="term" value="F:pectate lyase activity"/>
    <property type="evidence" value="ECO:0007669"/>
    <property type="project" value="InterPro"/>
</dbReference>
<evidence type="ECO:0000256" key="3">
    <source>
        <dbReference type="ARBA" id="ARBA00023239"/>
    </source>
</evidence>
<evidence type="ECO:0000256" key="5">
    <source>
        <dbReference type="SAM" id="SignalP"/>
    </source>
</evidence>
<dbReference type="GO" id="GO:0005576">
    <property type="term" value="C:extracellular region"/>
    <property type="evidence" value="ECO:0007669"/>
    <property type="project" value="UniProtKB-SubCell"/>
</dbReference>
<keyword evidence="4" id="KW-0964">Secreted</keyword>
<feature type="domain" description="Pectate lyase" evidence="6">
    <location>
        <begin position="39"/>
        <end position="251"/>
    </location>
</feature>
<evidence type="ECO:0000256" key="1">
    <source>
        <dbReference type="ARBA" id="ARBA00010980"/>
    </source>
</evidence>
<keyword evidence="3 4" id="KW-0456">Lyase</keyword>
<keyword evidence="4" id="KW-0119">Carbohydrate metabolism</keyword>
<dbReference type="STRING" id="158607.A0A2P5HSH5"/>
<evidence type="ECO:0000256" key="2">
    <source>
        <dbReference type="ARBA" id="ARBA00022729"/>
    </source>
</evidence>
<dbReference type="PANTHER" id="PTHR31683:SF18">
    <property type="entry name" value="PECTATE LYASE 21-RELATED"/>
    <property type="match status" value="1"/>
</dbReference>
<gene>
    <name evidence="7" type="ORF">DHEL01_v208401</name>
</gene>
<evidence type="ECO:0000313" key="7">
    <source>
        <dbReference type="EMBL" id="POS73209.1"/>
    </source>
</evidence>
<evidence type="ECO:0000313" key="8">
    <source>
        <dbReference type="Proteomes" id="UP000094444"/>
    </source>
</evidence>
<dbReference type="InterPro" id="IPR045032">
    <property type="entry name" value="PEL"/>
</dbReference>
<reference evidence="7" key="1">
    <citation type="submission" date="2017-09" db="EMBL/GenBank/DDBJ databases">
        <title>Polyketide synthases of a Diaporthe helianthi virulent isolate.</title>
        <authorList>
            <person name="Baroncelli R."/>
        </authorList>
    </citation>
    <scope>NUCLEOTIDE SEQUENCE [LARGE SCALE GENOMIC DNA]</scope>
    <source>
        <strain evidence="7">7/96</strain>
    </source>
</reference>
<feature type="signal peptide" evidence="5">
    <location>
        <begin position="1"/>
        <end position="15"/>
    </location>
</feature>
<dbReference type="InterPro" id="IPR011050">
    <property type="entry name" value="Pectin_lyase_fold/virulence"/>
</dbReference>
<sequence>MRGLTLLVLAPAALAAPNAPRAAPVDALVGYGAKATGGGSGSGTTVTSCSAFTTAAKAGGVIKISGVLDNCGIVDLVSDTSVIGVGAKSGLTNSGIRVKRADNVIIRNLYLHNAPSKKDLLELQFSTNVWVDHNDFSSEGITGNKDARDGLLDISHGSDQVTVSWNKFHDHWKGSLVGHSDNNSGEDKGKLHVTYHHNHFNKVNSRLPSIRFGTGHIYSSCYEDNPTSGINSRMGAQVLAENNYFLNVPQALVTNVDSDEDGYLVNKNNVLVNSTISITQEGSLTPPYSYTLDSADSVCSIVKASAGTGIVG</sequence>
<feature type="chain" id="PRO_5015190496" description="Pectate lyase domain-containing protein" evidence="5">
    <location>
        <begin position="16"/>
        <end position="312"/>
    </location>
</feature>
<name>A0A2P5HSH5_DIAHE</name>
<dbReference type="InterPro" id="IPR002022">
    <property type="entry name" value="Pec_lyase"/>
</dbReference>
<keyword evidence="4" id="KW-0624">Polysaccharide degradation</keyword>
<comment type="caution">
    <text evidence="7">The sequence shown here is derived from an EMBL/GenBank/DDBJ whole genome shotgun (WGS) entry which is preliminary data.</text>
</comment>
<comment type="subcellular location">
    <subcellularLocation>
        <location evidence="4">Secreted</location>
    </subcellularLocation>
</comment>
<evidence type="ECO:0000259" key="6">
    <source>
        <dbReference type="SMART" id="SM00656"/>
    </source>
</evidence>
<dbReference type="GO" id="GO:0000272">
    <property type="term" value="P:polysaccharide catabolic process"/>
    <property type="evidence" value="ECO:0007669"/>
    <property type="project" value="UniProtKB-KW"/>
</dbReference>
<dbReference type="SMART" id="SM00656">
    <property type="entry name" value="Amb_all"/>
    <property type="match status" value="1"/>
</dbReference>
<dbReference type="InParanoid" id="A0A2P5HSH5"/>
<dbReference type="Pfam" id="PF00544">
    <property type="entry name" value="Pectate_lyase_4"/>
    <property type="match status" value="1"/>
</dbReference>
<dbReference type="InterPro" id="IPR012334">
    <property type="entry name" value="Pectin_lyas_fold"/>
</dbReference>
<comment type="similarity">
    <text evidence="1 4">Belongs to the polysaccharide lyase 1 family.</text>
</comment>
<keyword evidence="2 5" id="KW-0732">Signal</keyword>
<dbReference type="SUPFAM" id="SSF51126">
    <property type="entry name" value="Pectin lyase-like"/>
    <property type="match status" value="1"/>
</dbReference>
<organism evidence="7 8">
    <name type="scientific">Diaporthe helianthi</name>
    <dbReference type="NCBI Taxonomy" id="158607"/>
    <lineage>
        <taxon>Eukaryota</taxon>
        <taxon>Fungi</taxon>
        <taxon>Dikarya</taxon>
        <taxon>Ascomycota</taxon>
        <taxon>Pezizomycotina</taxon>
        <taxon>Sordariomycetes</taxon>
        <taxon>Sordariomycetidae</taxon>
        <taxon>Diaporthales</taxon>
        <taxon>Diaporthaceae</taxon>
        <taxon>Diaporthe</taxon>
    </lineage>
</organism>
<keyword evidence="8" id="KW-1185">Reference proteome</keyword>
<dbReference type="EMBL" id="MAVT02000842">
    <property type="protein sequence ID" value="POS73209.1"/>
    <property type="molecule type" value="Genomic_DNA"/>
</dbReference>
<evidence type="ECO:0000256" key="4">
    <source>
        <dbReference type="RuleBase" id="RU361173"/>
    </source>
</evidence>
<dbReference type="Gene3D" id="2.160.20.10">
    <property type="entry name" value="Single-stranded right-handed beta-helix, Pectin lyase-like"/>
    <property type="match status" value="1"/>
</dbReference>
<dbReference type="Proteomes" id="UP000094444">
    <property type="component" value="Unassembled WGS sequence"/>
</dbReference>
<dbReference type="AlphaFoldDB" id="A0A2P5HSH5"/>